<accession>A0A2P1PXP5</accession>
<dbReference type="KEGG" id="xba:C7S18_21560"/>
<evidence type="ECO:0000256" key="4">
    <source>
        <dbReference type="PROSITE-ProRule" id="PRU00433"/>
    </source>
</evidence>
<evidence type="ECO:0000259" key="5">
    <source>
        <dbReference type="PROSITE" id="PS51007"/>
    </source>
</evidence>
<evidence type="ECO:0000256" key="3">
    <source>
        <dbReference type="ARBA" id="ARBA00023004"/>
    </source>
</evidence>
<keyword evidence="2 4" id="KW-0479">Metal-binding</keyword>
<dbReference type="InterPro" id="IPR009056">
    <property type="entry name" value="Cyt_c-like_dom"/>
</dbReference>
<dbReference type="Proteomes" id="UP000241074">
    <property type="component" value="Chromosome"/>
</dbReference>
<gene>
    <name evidence="6" type="ORF">C7S18_21560</name>
</gene>
<protein>
    <submittedName>
        <fullName evidence="6">Cytochrome C</fullName>
    </submittedName>
</protein>
<dbReference type="Pfam" id="PF00034">
    <property type="entry name" value="Cytochrom_C"/>
    <property type="match status" value="2"/>
</dbReference>
<dbReference type="SUPFAM" id="SSF46626">
    <property type="entry name" value="Cytochrome c"/>
    <property type="match status" value="2"/>
</dbReference>
<dbReference type="InterPro" id="IPR036909">
    <property type="entry name" value="Cyt_c-like_dom_sf"/>
</dbReference>
<dbReference type="GO" id="GO:0046872">
    <property type="term" value="F:metal ion binding"/>
    <property type="evidence" value="ECO:0007669"/>
    <property type="project" value="UniProtKB-KW"/>
</dbReference>
<keyword evidence="7" id="KW-1185">Reference proteome</keyword>
<keyword evidence="3 4" id="KW-0408">Iron</keyword>
<dbReference type="InterPro" id="IPR051459">
    <property type="entry name" value="Cytochrome_c-type_DH"/>
</dbReference>
<evidence type="ECO:0000313" key="7">
    <source>
        <dbReference type="Proteomes" id="UP000241074"/>
    </source>
</evidence>
<name>A0A2P1PXP5_9GAMM</name>
<feature type="domain" description="Cytochrome c" evidence="5">
    <location>
        <begin position="51"/>
        <end position="149"/>
    </location>
</feature>
<keyword evidence="1 4" id="KW-0349">Heme</keyword>
<proteinExistence type="predicted"/>
<feature type="domain" description="Cytochrome c" evidence="5">
    <location>
        <begin position="194"/>
        <end position="290"/>
    </location>
</feature>
<reference evidence="6 7" key="2">
    <citation type="submission" date="2018-03" db="EMBL/GenBank/DDBJ databases">
        <authorList>
            <person name="Keele B.F."/>
        </authorList>
    </citation>
    <scope>NUCLEOTIDE SEQUENCE [LARGE SCALE GENOMIC DNA]</scope>
    <source>
        <strain evidence="6 7">D13</strain>
    </source>
</reference>
<evidence type="ECO:0000256" key="2">
    <source>
        <dbReference type="ARBA" id="ARBA00022723"/>
    </source>
</evidence>
<evidence type="ECO:0000313" key="6">
    <source>
        <dbReference type="EMBL" id="AVP99602.1"/>
    </source>
</evidence>
<dbReference type="OrthoDB" id="9811281at2"/>
<sequence length="296" mass="31839">MRWIKRILKGLLVFVAMLTVLFGVLVWRGAAVLNQHWDINVAVPSVPAAEADIVEGKRIATIRGCLGCHGDDLGGQLIADTPIGMLIAPNLTRGQGSVVSAFQDADWQRAIRHGVGPSGRALLVMPSDDNTNMTETDFANLLGYLKSVPAVDRDHPKMQLNLLGKALLGAGQLPLLAAERIDHTQLPTEQAADASAEHGRYLAQICTGCHGRNFAGGPIPGMPPDHPPAANLSAAGESHSWTLAQFSTTLRTGVRPDGRQMLPDNMPWNAFSAMSDTEVEALYRYFQSLPAANQRN</sequence>
<dbReference type="Gene3D" id="1.10.760.10">
    <property type="entry name" value="Cytochrome c-like domain"/>
    <property type="match status" value="2"/>
</dbReference>
<organism evidence="6 7">
    <name type="scientific">Ahniella affigens</name>
    <dbReference type="NCBI Taxonomy" id="2021234"/>
    <lineage>
        <taxon>Bacteria</taxon>
        <taxon>Pseudomonadati</taxon>
        <taxon>Pseudomonadota</taxon>
        <taxon>Gammaproteobacteria</taxon>
        <taxon>Lysobacterales</taxon>
        <taxon>Rhodanobacteraceae</taxon>
        <taxon>Ahniella</taxon>
    </lineage>
</organism>
<dbReference type="AlphaFoldDB" id="A0A2P1PXP5"/>
<dbReference type="PROSITE" id="PS51007">
    <property type="entry name" value="CYTC"/>
    <property type="match status" value="2"/>
</dbReference>
<evidence type="ECO:0000256" key="1">
    <source>
        <dbReference type="ARBA" id="ARBA00022617"/>
    </source>
</evidence>
<dbReference type="GO" id="GO:0020037">
    <property type="term" value="F:heme binding"/>
    <property type="evidence" value="ECO:0007669"/>
    <property type="project" value="InterPro"/>
</dbReference>
<dbReference type="PANTHER" id="PTHR35008:SF8">
    <property type="entry name" value="ALCOHOL DEHYDROGENASE CYTOCHROME C SUBUNIT"/>
    <property type="match status" value="1"/>
</dbReference>
<dbReference type="PANTHER" id="PTHR35008">
    <property type="entry name" value="BLL4482 PROTEIN-RELATED"/>
    <property type="match status" value="1"/>
</dbReference>
<dbReference type="GO" id="GO:0009055">
    <property type="term" value="F:electron transfer activity"/>
    <property type="evidence" value="ECO:0007669"/>
    <property type="project" value="InterPro"/>
</dbReference>
<dbReference type="EMBL" id="CP027860">
    <property type="protein sequence ID" value="AVP99602.1"/>
    <property type="molecule type" value="Genomic_DNA"/>
</dbReference>
<reference evidence="6 7" key="1">
    <citation type="submission" date="2018-03" db="EMBL/GenBank/DDBJ databases">
        <title>Ahniella affigens gen. nov., sp. nov., a gammaproteobacterium isolated from sandy soil near a stream.</title>
        <authorList>
            <person name="Ko Y."/>
            <person name="Kim J.-H."/>
        </authorList>
    </citation>
    <scope>NUCLEOTIDE SEQUENCE [LARGE SCALE GENOMIC DNA]</scope>
    <source>
        <strain evidence="6 7">D13</strain>
    </source>
</reference>
<dbReference type="RefSeq" id="WP_106893519.1">
    <property type="nucleotide sequence ID" value="NZ_CP027860.1"/>
</dbReference>